<comment type="caution">
    <text evidence="1">The sequence shown here is derived from an EMBL/GenBank/DDBJ whole genome shotgun (WGS) entry which is preliminary data.</text>
</comment>
<evidence type="ECO:0000313" key="1">
    <source>
        <dbReference type="EMBL" id="KAK3757060.1"/>
    </source>
</evidence>
<dbReference type="EMBL" id="JAWDGP010005414">
    <property type="protein sequence ID" value="KAK3757060.1"/>
    <property type="molecule type" value="Genomic_DNA"/>
</dbReference>
<gene>
    <name evidence="1" type="ORF">RRG08_012089</name>
</gene>
<accession>A0AAE0YUB6</accession>
<name>A0AAE0YUB6_9GAST</name>
<proteinExistence type="predicted"/>
<sequence>MVSQRSLLHGPMANISLTFCHSDKHNRRTSACYLASSALPLAWRDCVLSLLWVDRDLRSVECAACDEPRLHGGPITETVSPPGLTWQ</sequence>
<evidence type="ECO:0000313" key="2">
    <source>
        <dbReference type="Proteomes" id="UP001283361"/>
    </source>
</evidence>
<reference evidence="1" key="1">
    <citation type="journal article" date="2023" name="G3 (Bethesda)">
        <title>A reference genome for the long-term kleptoplast-retaining sea slug Elysia crispata morphotype clarki.</title>
        <authorList>
            <person name="Eastman K.E."/>
            <person name="Pendleton A.L."/>
            <person name="Shaikh M.A."/>
            <person name="Suttiyut T."/>
            <person name="Ogas R."/>
            <person name="Tomko P."/>
            <person name="Gavelis G."/>
            <person name="Widhalm J.R."/>
            <person name="Wisecaver J.H."/>
        </authorList>
    </citation>
    <scope>NUCLEOTIDE SEQUENCE</scope>
    <source>
        <strain evidence="1">ECLA1</strain>
    </source>
</reference>
<organism evidence="1 2">
    <name type="scientific">Elysia crispata</name>
    <name type="common">lettuce slug</name>
    <dbReference type="NCBI Taxonomy" id="231223"/>
    <lineage>
        <taxon>Eukaryota</taxon>
        <taxon>Metazoa</taxon>
        <taxon>Spiralia</taxon>
        <taxon>Lophotrochozoa</taxon>
        <taxon>Mollusca</taxon>
        <taxon>Gastropoda</taxon>
        <taxon>Heterobranchia</taxon>
        <taxon>Euthyneura</taxon>
        <taxon>Panpulmonata</taxon>
        <taxon>Sacoglossa</taxon>
        <taxon>Placobranchoidea</taxon>
        <taxon>Plakobranchidae</taxon>
        <taxon>Elysia</taxon>
    </lineage>
</organism>
<dbReference type="AlphaFoldDB" id="A0AAE0YUB6"/>
<protein>
    <submittedName>
        <fullName evidence="1">Uncharacterized protein</fullName>
    </submittedName>
</protein>
<keyword evidence="2" id="KW-1185">Reference proteome</keyword>
<dbReference type="Proteomes" id="UP001283361">
    <property type="component" value="Unassembled WGS sequence"/>
</dbReference>